<dbReference type="GO" id="GO:0016020">
    <property type="term" value="C:membrane"/>
    <property type="evidence" value="ECO:0007669"/>
    <property type="project" value="GOC"/>
</dbReference>
<dbReference type="EMBL" id="VLLE01000004">
    <property type="protein sequence ID" value="TWI81577.1"/>
    <property type="molecule type" value="Genomic_DNA"/>
</dbReference>
<feature type="domain" description="Endonuclease/exonuclease/phosphatase" evidence="2">
    <location>
        <begin position="108"/>
        <end position="368"/>
    </location>
</feature>
<dbReference type="OrthoDB" id="635146at2"/>
<dbReference type="GO" id="GO:0006506">
    <property type="term" value="P:GPI anchor biosynthetic process"/>
    <property type="evidence" value="ECO:0007669"/>
    <property type="project" value="TreeGrafter"/>
</dbReference>
<dbReference type="RefSeq" id="WP_144886765.1">
    <property type="nucleotide sequence ID" value="NZ_VLLE01000004.1"/>
</dbReference>
<keyword evidence="3" id="KW-0269">Exonuclease</keyword>
<feature type="transmembrane region" description="Helical" evidence="1">
    <location>
        <begin position="71"/>
        <end position="94"/>
    </location>
</feature>
<feature type="transmembrane region" description="Helical" evidence="1">
    <location>
        <begin position="39"/>
        <end position="64"/>
    </location>
</feature>
<dbReference type="GO" id="GO:0004519">
    <property type="term" value="F:endonuclease activity"/>
    <property type="evidence" value="ECO:0007669"/>
    <property type="project" value="UniProtKB-KW"/>
</dbReference>
<evidence type="ECO:0000259" key="2">
    <source>
        <dbReference type="Pfam" id="PF03372"/>
    </source>
</evidence>
<keyword evidence="3" id="KW-0540">Nuclease</keyword>
<keyword evidence="4" id="KW-1185">Reference proteome</keyword>
<keyword evidence="1" id="KW-0812">Transmembrane</keyword>
<gene>
    <name evidence="3" type="ORF">IQ13_2595</name>
</gene>
<dbReference type="CDD" id="cd09084">
    <property type="entry name" value="EEP-2"/>
    <property type="match status" value="1"/>
</dbReference>
<comment type="caution">
    <text evidence="3">The sequence shown here is derived from an EMBL/GenBank/DDBJ whole genome shotgun (WGS) entry which is preliminary data.</text>
</comment>
<dbReference type="InterPro" id="IPR036691">
    <property type="entry name" value="Endo/exonu/phosph_ase_sf"/>
</dbReference>
<proteinExistence type="predicted"/>
<reference evidence="3 4" key="1">
    <citation type="journal article" date="2015" name="Stand. Genomic Sci.">
        <title>Genomic Encyclopedia of Bacterial and Archaeal Type Strains, Phase III: the genomes of soil and plant-associated and newly described type strains.</title>
        <authorList>
            <person name="Whitman W.B."/>
            <person name="Woyke T."/>
            <person name="Klenk H.P."/>
            <person name="Zhou Y."/>
            <person name="Lilburn T.G."/>
            <person name="Beck B.J."/>
            <person name="De Vos P."/>
            <person name="Vandamme P."/>
            <person name="Eisen J.A."/>
            <person name="Garrity G."/>
            <person name="Hugenholtz P."/>
            <person name="Kyrpides N.C."/>
        </authorList>
    </citation>
    <scope>NUCLEOTIDE SEQUENCE [LARGE SCALE GENOMIC DNA]</scope>
    <source>
        <strain evidence="3 4">CGMCC 1.7271</strain>
    </source>
</reference>
<dbReference type="SUPFAM" id="SSF56219">
    <property type="entry name" value="DNase I-like"/>
    <property type="match status" value="1"/>
</dbReference>
<dbReference type="Proteomes" id="UP000316167">
    <property type="component" value="Unassembled WGS sequence"/>
</dbReference>
<dbReference type="AlphaFoldDB" id="A0A562SJZ3"/>
<evidence type="ECO:0000256" key="1">
    <source>
        <dbReference type="SAM" id="Phobius"/>
    </source>
</evidence>
<organism evidence="3 4">
    <name type="scientific">Lacibacter cauensis</name>
    <dbReference type="NCBI Taxonomy" id="510947"/>
    <lineage>
        <taxon>Bacteria</taxon>
        <taxon>Pseudomonadati</taxon>
        <taxon>Bacteroidota</taxon>
        <taxon>Chitinophagia</taxon>
        <taxon>Chitinophagales</taxon>
        <taxon>Chitinophagaceae</taxon>
        <taxon>Lacibacter</taxon>
    </lineage>
</organism>
<keyword evidence="1" id="KW-0472">Membrane</keyword>
<name>A0A562SJZ3_9BACT</name>
<dbReference type="GO" id="GO:0004527">
    <property type="term" value="F:exonuclease activity"/>
    <property type="evidence" value="ECO:0007669"/>
    <property type="project" value="UniProtKB-KW"/>
</dbReference>
<dbReference type="InterPro" id="IPR051916">
    <property type="entry name" value="GPI-anchor_lipid_remodeler"/>
</dbReference>
<dbReference type="PANTHER" id="PTHR14859:SF15">
    <property type="entry name" value="ENDONUCLEASE_EXONUCLEASE_PHOSPHATASE DOMAIN-CONTAINING PROTEIN"/>
    <property type="match status" value="1"/>
</dbReference>
<keyword evidence="1" id="KW-1133">Transmembrane helix</keyword>
<accession>A0A562SJZ3</accession>
<dbReference type="InterPro" id="IPR005135">
    <property type="entry name" value="Endo/exonuclease/phosphatase"/>
</dbReference>
<evidence type="ECO:0000313" key="4">
    <source>
        <dbReference type="Proteomes" id="UP000316167"/>
    </source>
</evidence>
<sequence length="380" mass="43400">MAGFFRSFTKRIIIICNIAVSVCMLLLYLLPSLPASVSWIINLFALLFPFLLILQLGFLVFWIIAKRKLALIPIITLLLSWNLIGSFLGLHAAAKQTAAKQPGTYRVVTWNTHLFNFFENNGLLDEAMLQEAKRFDADVLLVQEFVFSLDSTSPITLERVKKKLGYKYVAAANDRAFGVHTNIRQKNERYHPFCVAIFSNYPIISWKKEQSSKAYNHTFLWTDLLINSDTIRFFNIHLQSMHFAKKDYAFIENIDQQDMDAVQTAGKNIIRKMKTANLLRSSQARDVRKVVEESPHPVVVCGDMNDVPNSNAYQILSDDLYDAFTEKGWGIGRTFKFLSPTLRIDYVLHSKALQVAQVNVLKTKLSDHSPVLADFKLPQK</sequence>
<protein>
    <submittedName>
        <fullName evidence="3">Endonuclease/exonuclease/phosphatase family metal-dependent hydrolase</fullName>
    </submittedName>
</protein>
<keyword evidence="3" id="KW-0255">Endonuclease</keyword>
<evidence type="ECO:0000313" key="3">
    <source>
        <dbReference type="EMBL" id="TWI81577.1"/>
    </source>
</evidence>
<dbReference type="PANTHER" id="PTHR14859">
    <property type="entry name" value="CALCOFLUOR WHITE HYPERSENSITIVE PROTEIN PRECURSOR"/>
    <property type="match status" value="1"/>
</dbReference>
<keyword evidence="3" id="KW-0378">Hydrolase</keyword>
<dbReference type="Gene3D" id="3.60.10.10">
    <property type="entry name" value="Endonuclease/exonuclease/phosphatase"/>
    <property type="match status" value="1"/>
</dbReference>
<feature type="transmembrane region" description="Helical" evidence="1">
    <location>
        <begin position="12"/>
        <end position="33"/>
    </location>
</feature>
<dbReference type="Pfam" id="PF03372">
    <property type="entry name" value="Exo_endo_phos"/>
    <property type="match status" value="1"/>
</dbReference>